<feature type="transmembrane region" description="Helical" evidence="5">
    <location>
        <begin position="159"/>
        <end position="178"/>
    </location>
</feature>
<feature type="transmembrane region" description="Helical" evidence="5">
    <location>
        <begin position="335"/>
        <end position="359"/>
    </location>
</feature>
<name>A0ABT9BAN1_9BACT</name>
<dbReference type="Proteomes" id="UP001176429">
    <property type="component" value="Unassembled WGS sequence"/>
</dbReference>
<evidence type="ECO:0000313" key="8">
    <source>
        <dbReference type="Proteomes" id="UP001176429"/>
    </source>
</evidence>
<feature type="transmembrane region" description="Helical" evidence="5">
    <location>
        <begin position="91"/>
        <end position="109"/>
    </location>
</feature>
<feature type="transmembrane region" description="Helical" evidence="5">
    <location>
        <begin position="388"/>
        <end position="406"/>
    </location>
</feature>
<evidence type="ECO:0000256" key="4">
    <source>
        <dbReference type="ARBA" id="ARBA00023136"/>
    </source>
</evidence>
<protein>
    <submittedName>
        <fullName evidence="7">O-antigen ligase family protein</fullName>
    </submittedName>
</protein>
<dbReference type="GO" id="GO:0016874">
    <property type="term" value="F:ligase activity"/>
    <property type="evidence" value="ECO:0007669"/>
    <property type="project" value="UniProtKB-KW"/>
</dbReference>
<accession>A0ABT9BAN1</accession>
<dbReference type="RefSeq" id="WP_305006649.1">
    <property type="nucleotide sequence ID" value="NZ_JAUQSY010000007.1"/>
</dbReference>
<comment type="caution">
    <text evidence="7">The sequence shown here is derived from an EMBL/GenBank/DDBJ whole genome shotgun (WGS) entry which is preliminary data.</text>
</comment>
<evidence type="ECO:0000259" key="6">
    <source>
        <dbReference type="Pfam" id="PF04932"/>
    </source>
</evidence>
<evidence type="ECO:0000256" key="3">
    <source>
        <dbReference type="ARBA" id="ARBA00022989"/>
    </source>
</evidence>
<dbReference type="PANTHER" id="PTHR37422">
    <property type="entry name" value="TEICHURONIC ACID BIOSYNTHESIS PROTEIN TUAE"/>
    <property type="match status" value="1"/>
</dbReference>
<dbReference type="PANTHER" id="PTHR37422:SF13">
    <property type="entry name" value="LIPOPOLYSACCHARIDE BIOSYNTHESIS PROTEIN PA4999-RELATED"/>
    <property type="match status" value="1"/>
</dbReference>
<feature type="transmembrane region" description="Helical" evidence="5">
    <location>
        <begin position="121"/>
        <end position="139"/>
    </location>
</feature>
<comment type="subcellular location">
    <subcellularLocation>
        <location evidence="1">Membrane</location>
        <topology evidence="1">Multi-pass membrane protein</topology>
    </subcellularLocation>
</comment>
<evidence type="ECO:0000313" key="7">
    <source>
        <dbReference type="EMBL" id="MDO7875330.1"/>
    </source>
</evidence>
<dbReference type="InterPro" id="IPR051533">
    <property type="entry name" value="WaaL-like"/>
</dbReference>
<feature type="transmembrane region" description="Helical" evidence="5">
    <location>
        <begin position="15"/>
        <end position="46"/>
    </location>
</feature>
<keyword evidence="8" id="KW-1185">Reference proteome</keyword>
<sequence>MFLQLYRSGRLSQYLLWLASAAGVVGLLGSRAIVALSPAVGMLAVLTNPNLKHDIRHYWRNGAALRAAAMYAFFLLSAFYTSEWGEWRHQLYRLLPWLGVPLAFAAAVPLSKSQRLTVGSLYVLGTAAIGLATLVKFWFDPVAAEDISIGHNVPSITHIFHIHFGVMLGLAFFFALSLRRSALAPSWLRWALLAAAIAITLTLHGLAYRTGLLVFYVVLLIDALRLLFRRRVVLGLGLLLALLVGPWVAYNTIAPIRQRLGATRWDIEQYTQHHDINNYSLARRLAAWETALLIFREHPVLGVAPADAQAAMMRQYEWRPMGLRPENRVMVHNQYLHQLMSSGMVGFTLWLLVLAVPLVQPKQRRNPYIWHFLLVSATANLVDSLLEMQIGFNLFVFGYGFIVVAGERHNREATPPIPLPS</sequence>
<dbReference type="InterPro" id="IPR007016">
    <property type="entry name" value="O-antigen_ligase-rel_domated"/>
</dbReference>
<feature type="transmembrane region" description="Helical" evidence="5">
    <location>
        <begin position="190"/>
        <end position="207"/>
    </location>
</feature>
<evidence type="ECO:0000256" key="2">
    <source>
        <dbReference type="ARBA" id="ARBA00022692"/>
    </source>
</evidence>
<reference evidence="7" key="1">
    <citation type="submission" date="2023-07" db="EMBL/GenBank/DDBJ databases">
        <authorList>
            <person name="Kim M.K."/>
        </authorList>
    </citation>
    <scope>NUCLEOTIDE SEQUENCE</scope>
    <source>
        <strain evidence="7">ASUV-10-1</strain>
    </source>
</reference>
<keyword evidence="7" id="KW-0436">Ligase</keyword>
<feature type="transmembrane region" description="Helical" evidence="5">
    <location>
        <begin position="233"/>
        <end position="250"/>
    </location>
</feature>
<keyword evidence="3 5" id="KW-1133">Transmembrane helix</keyword>
<evidence type="ECO:0000256" key="1">
    <source>
        <dbReference type="ARBA" id="ARBA00004141"/>
    </source>
</evidence>
<keyword evidence="2 5" id="KW-0812">Transmembrane</keyword>
<proteinExistence type="predicted"/>
<organism evidence="7 8">
    <name type="scientific">Hymenobacter aranciens</name>
    <dbReference type="NCBI Taxonomy" id="3063996"/>
    <lineage>
        <taxon>Bacteria</taxon>
        <taxon>Pseudomonadati</taxon>
        <taxon>Bacteroidota</taxon>
        <taxon>Cytophagia</taxon>
        <taxon>Cytophagales</taxon>
        <taxon>Hymenobacteraceae</taxon>
        <taxon>Hymenobacter</taxon>
    </lineage>
</organism>
<gene>
    <name evidence="7" type="ORF">Q5H93_11350</name>
</gene>
<feature type="domain" description="O-antigen ligase-related" evidence="6">
    <location>
        <begin position="195"/>
        <end position="351"/>
    </location>
</feature>
<dbReference type="EMBL" id="JAUQSY010000007">
    <property type="protein sequence ID" value="MDO7875330.1"/>
    <property type="molecule type" value="Genomic_DNA"/>
</dbReference>
<dbReference type="Pfam" id="PF04932">
    <property type="entry name" value="Wzy_C"/>
    <property type="match status" value="1"/>
</dbReference>
<feature type="transmembrane region" description="Helical" evidence="5">
    <location>
        <begin position="58"/>
        <end position="79"/>
    </location>
</feature>
<evidence type="ECO:0000256" key="5">
    <source>
        <dbReference type="SAM" id="Phobius"/>
    </source>
</evidence>
<keyword evidence="4 5" id="KW-0472">Membrane</keyword>